<dbReference type="Proteomes" id="UP000693981">
    <property type="component" value="Unassembled WGS sequence"/>
</dbReference>
<accession>A0A8T1X8H7</accession>
<sequence length="152" mass="17935">MEGLTGDLLKAHKNYKYFEKFVAKDESYRLNDWLKQELPTYNVWVILGLDDIPALTVKQTEEFQTYSKYVKLFDDDVLRWKNTPYRVPTTIARDASTVEMMAKTEIWAKSKQSPEFVKKMLGLDKLSGAALLKHDDYKYYQDFLMLSNRREA</sequence>
<comment type="caution">
    <text evidence="1">The sequence shown here is derived from an EMBL/GenBank/DDBJ whole genome shotgun (WGS) entry which is preliminary data.</text>
</comment>
<evidence type="ECO:0000313" key="1">
    <source>
        <dbReference type="EMBL" id="KAG7400353.1"/>
    </source>
</evidence>
<dbReference type="AlphaFoldDB" id="A0A8T1X8H7"/>
<dbReference type="OrthoDB" id="101931at2759"/>
<keyword evidence="2" id="KW-1185">Reference proteome</keyword>
<evidence type="ECO:0000313" key="2">
    <source>
        <dbReference type="Proteomes" id="UP000693981"/>
    </source>
</evidence>
<evidence type="ECO:0008006" key="3">
    <source>
        <dbReference type="Google" id="ProtNLM"/>
    </source>
</evidence>
<proteinExistence type="predicted"/>
<gene>
    <name evidence="1" type="ORF">PHYBOEH_006110</name>
</gene>
<reference evidence="1" key="1">
    <citation type="submission" date="2021-02" db="EMBL/GenBank/DDBJ databases">
        <authorList>
            <person name="Palmer J.M."/>
        </authorList>
    </citation>
    <scope>NUCLEOTIDE SEQUENCE</scope>
    <source>
        <strain evidence="1">SCRP23</strain>
    </source>
</reference>
<organism evidence="1 2">
    <name type="scientific">Phytophthora boehmeriae</name>
    <dbReference type="NCBI Taxonomy" id="109152"/>
    <lineage>
        <taxon>Eukaryota</taxon>
        <taxon>Sar</taxon>
        <taxon>Stramenopiles</taxon>
        <taxon>Oomycota</taxon>
        <taxon>Peronosporomycetes</taxon>
        <taxon>Peronosporales</taxon>
        <taxon>Peronosporaceae</taxon>
        <taxon>Phytophthora</taxon>
    </lineage>
</organism>
<dbReference type="EMBL" id="JAGDFL010000032">
    <property type="protein sequence ID" value="KAG7400353.1"/>
    <property type="molecule type" value="Genomic_DNA"/>
</dbReference>
<name>A0A8T1X8H7_9STRA</name>
<protein>
    <recommendedName>
        <fullName evidence="3">RxLR effector protein</fullName>
    </recommendedName>
</protein>